<name>A0A8H6FR75_9LECA</name>
<dbReference type="GeneID" id="59290170"/>
<dbReference type="AlphaFoldDB" id="A0A8H6FR75"/>
<evidence type="ECO:0000256" key="4">
    <source>
        <dbReference type="ARBA" id="ARBA00023136"/>
    </source>
</evidence>
<evidence type="ECO:0000256" key="5">
    <source>
        <dbReference type="SAM" id="Phobius"/>
    </source>
</evidence>
<dbReference type="Gene3D" id="1.20.1250.20">
    <property type="entry name" value="MFS general substrate transporter like domains"/>
    <property type="match status" value="1"/>
</dbReference>
<dbReference type="Pfam" id="PF00083">
    <property type="entry name" value="Sugar_tr"/>
    <property type="match status" value="1"/>
</dbReference>
<protein>
    <recommendedName>
        <fullName evidence="6">Major facilitator superfamily (MFS) profile domain-containing protein</fullName>
    </recommendedName>
</protein>
<evidence type="ECO:0000256" key="2">
    <source>
        <dbReference type="ARBA" id="ARBA00022692"/>
    </source>
</evidence>
<comment type="subcellular location">
    <subcellularLocation>
        <location evidence="1">Membrane</location>
        <topology evidence="1">Multi-pass membrane protein</topology>
    </subcellularLocation>
</comment>
<keyword evidence="4 5" id="KW-0472">Membrane</keyword>
<accession>A0A8H6FR75</accession>
<keyword evidence="2 5" id="KW-0812">Transmembrane</keyword>
<dbReference type="PANTHER" id="PTHR23508:SF10">
    <property type="entry name" value="CARBOXYLIC ACID TRANSPORTER PROTEIN HOMOLOG"/>
    <property type="match status" value="1"/>
</dbReference>
<keyword evidence="8" id="KW-1185">Reference proteome</keyword>
<evidence type="ECO:0000256" key="1">
    <source>
        <dbReference type="ARBA" id="ARBA00004141"/>
    </source>
</evidence>
<evidence type="ECO:0000313" key="7">
    <source>
        <dbReference type="EMBL" id="KAF6233225.1"/>
    </source>
</evidence>
<dbReference type="PANTHER" id="PTHR23508">
    <property type="entry name" value="CARBOXYLIC ACID TRANSPORTER PROTEIN HOMOLOG"/>
    <property type="match status" value="1"/>
</dbReference>
<dbReference type="Proteomes" id="UP000578531">
    <property type="component" value="Unassembled WGS sequence"/>
</dbReference>
<evidence type="ECO:0000259" key="6">
    <source>
        <dbReference type="PROSITE" id="PS50850"/>
    </source>
</evidence>
<organism evidence="7 8">
    <name type="scientific">Letharia columbiana</name>
    <dbReference type="NCBI Taxonomy" id="112416"/>
    <lineage>
        <taxon>Eukaryota</taxon>
        <taxon>Fungi</taxon>
        <taxon>Dikarya</taxon>
        <taxon>Ascomycota</taxon>
        <taxon>Pezizomycotina</taxon>
        <taxon>Lecanoromycetes</taxon>
        <taxon>OSLEUM clade</taxon>
        <taxon>Lecanoromycetidae</taxon>
        <taxon>Lecanorales</taxon>
        <taxon>Lecanorineae</taxon>
        <taxon>Parmeliaceae</taxon>
        <taxon>Letharia</taxon>
    </lineage>
</organism>
<feature type="transmembrane region" description="Helical" evidence="5">
    <location>
        <begin position="47"/>
        <end position="66"/>
    </location>
</feature>
<dbReference type="GO" id="GO:0005886">
    <property type="term" value="C:plasma membrane"/>
    <property type="evidence" value="ECO:0007669"/>
    <property type="project" value="TreeGrafter"/>
</dbReference>
<gene>
    <name evidence="7" type="ORF">HO173_008514</name>
</gene>
<comment type="caution">
    <text evidence="7">The sequence shown here is derived from an EMBL/GenBank/DDBJ whole genome shotgun (WGS) entry which is preliminary data.</text>
</comment>
<feature type="transmembrane region" description="Helical" evidence="5">
    <location>
        <begin position="111"/>
        <end position="129"/>
    </location>
</feature>
<proteinExistence type="predicted"/>
<reference evidence="7 8" key="1">
    <citation type="journal article" date="2020" name="Genomics">
        <title>Complete, high-quality genomes from long-read metagenomic sequencing of two wolf lichen thalli reveals enigmatic genome architecture.</title>
        <authorList>
            <person name="McKenzie S.K."/>
            <person name="Walston R.F."/>
            <person name="Allen J.L."/>
        </authorList>
    </citation>
    <scope>NUCLEOTIDE SEQUENCE [LARGE SCALE GENOMIC DNA]</scope>
    <source>
        <strain evidence="7">WasteWater2</strain>
    </source>
</reference>
<dbReference type="EMBL" id="JACCJC010000040">
    <property type="protein sequence ID" value="KAF6233225.1"/>
    <property type="molecule type" value="Genomic_DNA"/>
</dbReference>
<dbReference type="GO" id="GO:0046943">
    <property type="term" value="F:carboxylic acid transmembrane transporter activity"/>
    <property type="evidence" value="ECO:0007669"/>
    <property type="project" value="TreeGrafter"/>
</dbReference>
<dbReference type="OrthoDB" id="2153661at2759"/>
<dbReference type="InterPro" id="IPR020846">
    <property type="entry name" value="MFS_dom"/>
</dbReference>
<dbReference type="InterPro" id="IPR036259">
    <property type="entry name" value="MFS_trans_sf"/>
</dbReference>
<dbReference type="SUPFAM" id="SSF103473">
    <property type="entry name" value="MFS general substrate transporter"/>
    <property type="match status" value="1"/>
</dbReference>
<dbReference type="PROSITE" id="PS50850">
    <property type="entry name" value="MFS"/>
    <property type="match status" value="1"/>
</dbReference>
<feature type="transmembrane region" description="Helical" evidence="5">
    <location>
        <begin position="20"/>
        <end position="40"/>
    </location>
</feature>
<evidence type="ECO:0000313" key="8">
    <source>
        <dbReference type="Proteomes" id="UP000578531"/>
    </source>
</evidence>
<dbReference type="InterPro" id="IPR005828">
    <property type="entry name" value="MFS_sugar_transport-like"/>
</dbReference>
<feature type="domain" description="Major facilitator superfamily (MFS) profile" evidence="6">
    <location>
        <begin position="1"/>
        <end position="180"/>
    </location>
</feature>
<dbReference type="RefSeq" id="XP_037162647.1">
    <property type="nucleotide sequence ID" value="XM_037310414.1"/>
</dbReference>
<sequence>MEPLFSDLHPHSISSTIKNRLSNSYLIGEISGMLIFGFIIDKLGRRTGIVFATCFLILGIILATAAHGESQIGMFWMMIVGRGVAGFGAGGEYPDEGYSLQCQLISPFDTGFVVAGVLALIILACYHQRLSEGVWKVAFGLGKALSLTVFSFRIRMINSTQYRKHAIKQHIPYWLALKRH</sequence>
<evidence type="ECO:0000256" key="3">
    <source>
        <dbReference type="ARBA" id="ARBA00022989"/>
    </source>
</evidence>
<keyword evidence="3 5" id="KW-1133">Transmembrane helix</keyword>